<dbReference type="Gene3D" id="3.20.20.70">
    <property type="entry name" value="Aldolase class I"/>
    <property type="match status" value="2"/>
</dbReference>
<accession>A0A4U8YNB7</accession>
<dbReference type="Proteomes" id="UP000507962">
    <property type="component" value="Unassembled WGS sequence"/>
</dbReference>
<organism evidence="2 3">
    <name type="scientific">Desulfoluna butyratoxydans</name>
    <dbReference type="NCBI Taxonomy" id="231438"/>
    <lineage>
        <taxon>Bacteria</taxon>
        <taxon>Pseudomonadati</taxon>
        <taxon>Thermodesulfobacteriota</taxon>
        <taxon>Desulfobacteria</taxon>
        <taxon>Desulfobacterales</taxon>
        <taxon>Desulfolunaceae</taxon>
        <taxon>Desulfoluna</taxon>
    </lineage>
</organism>
<reference evidence="2 3" key="1">
    <citation type="submission" date="2019-03" db="EMBL/GenBank/DDBJ databases">
        <authorList>
            <person name="Nijsse B."/>
        </authorList>
    </citation>
    <scope>NUCLEOTIDE SEQUENCE [LARGE SCALE GENOMIC DNA]</scope>
    <source>
        <strain evidence="2">Desulfoluna butyratoxydans MSL71</strain>
    </source>
</reference>
<dbReference type="AlphaFoldDB" id="A0A4U8YNB7"/>
<dbReference type="Pfam" id="PF21607">
    <property type="entry name" value="FabD_helical_ins"/>
    <property type="match status" value="1"/>
</dbReference>
<protein>
    <submittedName>
        <fullName evidence="2">Nitronate monooxygenase</fullName>
    </submittedName>
</protein>
<dbReference type="GO" id="GO:0004497">
    <property type="term" value="F:monooxygenase activity"/>
    <property type="evidence" value="ECO:0007669"/>
    <property type="project" value="UniProtKB-KW"/>
</dbReference>
<keyword evidence="3" id="KW-1185">Reference proteome</keyword>
<dbReference type="InterPro" id="IPR013785">
    <property type="entry name" value="Aldolase_TIM"/>
</dbReference>
<dbReference type="NCBIfam" id="TIGR02814">
    <property type="entry name" value="pfaD_fam"/>
    <property type="match status" value="1"/>
</dbReference>
<name>A0A4U8YNB7_9BACT</name>
<evidence type="ECO:0000313" key="2">
    <source>
        <dbReference type="EMBL" id="VFQ45576.1"/>
    </source>
</evidence>
<keyword evidence="2" id="KW-0560">Oxidoreductase</keyword>
<feature type="domain" description="[Acyl-carrier-protein] S-malonyltransferase-like inserted helical" evidence="1">
    <location>
        <begin position="401"/>
        <end position="480"/>
    </location>
</feature>
<dbReference type="InterPro" id="IPR049489">
    <property type="entry name" value="FabD-like_helical_ins"/>
</dbReference>
<proteinExistence type="predicted"/>
<sequence length="556" mass="60203">MVLSLHEPKWKNPMFESIPSWWRATSPDDSAVDVRKALETIDSPFFLVDTGNGPEAHTSGEIRLGCDKPGDQWHPALATVRALPISALGSRSFLKRHGLRFPYIMGAMANGITSEAMVEAAGKNGMLGFFGSGGCTLPRIKEAIARLKQAAAAEPFPFGFNFLHHHGAPEAEMALCELYLSEGIRCVSAAAFLTMTMALVRYRVTGIHQKKDGQVAVPNKVIAKLSREELAEKFMSPPPAEILKKLHARGLITDTELALAPRIPMADDITAEADSGGHTDNRPALALLPAIQAVRDRLMETHGYPEKIGVGLAGGISAPVSATAAYAMGADYVLTGTINQACVEAGTAEPVKAALAQARQADVTMAPAADMFEMGGKVQVLKRGTMFAMRAAKLFALYKEHSSIEALPESDRVFVEKKILGKPLEQVWQETKAFFEERDPSQLAKAQSDPKHRMALIFRSYLGQASLWAIRGIPERSGDYQIWCGPAIGAFNAWTKGTPLASPDNRDVTTVAFNLLVGASVEARSRILASQYPSLAGIRFLPKTREALARCSVEIR</sequence>
<dbReference type="PANTHER" id="PTHR32332:SF20">
    <property type="entry name" value="2-NITROPROPANE DIOXYGENASE-LIKE PROTEIN"/>
    <property type="match status" value="1"/>
</dbReference>
<evidence type="ECO:0000313" key="3">
    <source>
        <dbReference type="Proteomes" id="UP000507962"/>
    </source>
</evidence>
<dbReference type="SUPFAM" id="SSF51412">
    <property type="entry name" value="Inosine monophosphate dehydrogenase (IMPDH)"/>
    <property type="match status" value="1"/>
</dbReference>
<keyword evidence="2" id="KW-0503">Monooxygenase</keyword>
<dbReference type="PANTHER" id="PTHR32332">
    <property type="entry name" value="2-NITROPROPANE DIOXYGENASE"/>
    <property type="match status" value="1"/>
</dbReference>
<dbReference type="InterPro" id="IPR014179">
    <property type="entry name" value="PfaD-like_TIM-barrel"/>
</dbReference>
<gene>
    <name evidence="2" type="ORF">MSL71_32370</name>
</gene>
<evidence type="ECO:0000259" key="1">
    <source>
        <dbReference type="Pfam" id="PF21607"/>
    </source>
</evidence>
<dbReference type="EMBL" id="CAADHO010000006">
    <property type="protein sequence ID" value="VFQ45576.1"/>
    <property type="molecule type" value="Genomic_DNA"/>
</dbReference>
<dbReference type="Pfam" id="PF03060">
    <property type="entry name" value="NMO"/>
    <property type="match status" value="1"/>
</dbReference>